<dbReference type="Gene3D" id="1.25.10.10">
    <property type="entry name" value="Leucine-rich Repeat Variant"/>
    <property type="match status" value="1"/>
</dbReference>
<keyword evidence="2" id="KW-1185">Reference proteome</keyword>
<dbReference type="Proteomes" id="UP000824219">
    <property type="component" value="Linkage Group LG06"/>
</dbReference>
<gene>
    <name evidence="1" type="ORF">KOW79_005714</name>
</gene>
<name>A0A9D3SQJ6_9TELE</name>
<dbReference type="EMBL" id="JAHKSW010000006">
    <property type="protein sequence ID" value="KAG7331745.1"/>
    <property type="molecule type" value="Genomic_DNA"/>
</dbReference>
<organism evidence="1 2">
    <name type="scientific">Hemibagrus wyckioides</name>
    <dbReference type="NCBI Taxonomy" id="337641"/>
    <lineage>
        <taxon>Eukaryota</taxon>
        <taxon>Metazoa</taxon>
        <taxon>Chordata</taxon>
        <taxon>Craniata</taxon>
        <taxon>Vertebrata</taxon>
        <taxon>Euteleostomi</taxon>
        <taxon>Actinopterygii</taxon>
        <taxon>Neopterygii</taxon>
        <taxon>Teleostei</taxon>
        <taxon>Ostariophysi</taxon>
        <taxon>Siluriformes</taxon>
        <taxon>Bagridae</taxon>
        <taxon>Hemibagrus</taxon>
    </lineage>
</organism>
<dbReference type="AlphaFoldDB" id="A0A9D3SQJ6"/>
<sequence length="158" mass="18186">MGSKWAWAENGQFMWVPCGFHNVGHTWLKKVRSLLLAGAAENKGFLQQLRLLEGAFKLSVKGLCSQVVREACITLGTYNKLWTEAHEELGDLPSEELPTEPSRPERDRVVFFQRLTTMYVRYIRIFRQLEEAYDRIAEEEADPRRAGWRDGARAGAKE</sequence>
<evidence type="ECO:0000313" key="1">
    <source>
        <dbReference type="EMBL" id="KAG7331745.1"/>
    </source>
</evidence>
<protein>
    <submittedName>
        <fullName evidence="1">Uncharacterized protein</fullName>
    </submittedName>
</protein>
<evidence type="ECO:0000313" key="2">
    <source>
        <dbReference type="Proteomes" id="UP000824219"/>
    </source>
</evidence>
<proteinExistence type="predicted"/>
<accession>A0A9D3SQJ6</accession>
<comment type="caution">
    <text evidence="1">The sequence shown here is derived from an EMBL/GenBank/DDBJ whole genome shotgun (WGS) entry which is preliminary data.</text>
</comment>
<dbReference type="OrthoDB" id="3046016at2759"/>
<reference evidence="1 2" key="1">
    <citation type="submission" date="2021-06" db="EMBL/GenBank/DDBJ databases">
        <title>Chromosome-level genome assembly of the red-tail catfish (Hemibagrus wyckioides).</title>
        <authorList>
            <person name="Shao F."/>
        </authorList>
    </citation>
    <scope>NUCLEOTIDE SEQUENCE [LARGE SCALE GENOMIC DNA]</scope>
    <source>
        <strain evidence="1">EC202008001</strain>
        <tissue evidence="1">Blood</tissue>
    </source>
</reference>
<dbReference type="InterPro" id="IPR011989">
    <property type="entry name" value="ARM-like"/>
</dbReference>